<evidence type="ECO:0000256" key="1">
    <source>
        <dbReference type="SAM" id="Phobius"/>
    </source>
</evidence>
<gene>
    <name evidence="2" type="ORF">UY40_C0004G0025</name>
</gene>
<keyword evidence="1" id="KW-1133">Transmembrane helix</keyword>
<keyword evidence="1" id="KW-0812">Transmembrane</keyword>
<organism evidence="2 3">
    <name type="scientific">candidate division CPR1 bacterium GW2011_GWC1_49_13</name>
    <dbReference type="NCBI Taxonomy" id="1618342"/>
    <lineage>
        <taxon>Bacteria</taxon>
        <taxon>candidate division CPR1</taxon>
    </lineage>
</organism>
<accession>A0A0G1VHV2</accession>
<keyword evidence="1" id="KW-0472">Membrane</keyword>
<feature type="transmembrane region" description="Helical" evidence="1">
    <location>
        <begin position="7"/>
        <end position="27"/>
    </location>
</feature>
<evidence type="ECO:0000313" key="2">
    <source>
        <dbReference type="EMBL" id="KKW06041.1"/>
    </source>
</evidence>
<dbReference type="Proteomes" id="UP000034119">
    <property type="component" value="Unassembled WGS sequence"/>
</dbReference>
<evidence type="ECO:0000313" key="3">
    <source>
        <dbReference type="Proteomes" id="UP000034119"/>
    </source>
</evidence>
<proteinExistence type="predicted"/>
<name>A0A0G1VHV2_9BACT</name>
<protein>
    <submittedName>
        <fullName evidence="2">Uncharacterized protein</fullName>
    </submittedName>
</protein>
<dbReference type="STRING" id="1618342.UY40_C0004G0025"/>
<comment type="caution">
    <text evidence="2">The sequence shown here is derived from an EMBL/GenBank/DDBJ whole genome shotgun (WGS) entry which is preliminary data.</text>
</comment>
<dbReference type="EMBL" id="LCPW01000004">
    <property type="protein sequence ID" value="KKW06041.1"/>
    <property type="molecule type" value="Genomic_DNA"/>
</dbReference>
<sequence length="292" mass="31341">MFLQAVLVIYNLFLLGVLLIQAAGSAASSVERALFILLGITASYFLLLLASRTFLRKIPGFTALKSLTFLVGTGFTTVLSVASFLSAQNQEEYLFAAALVSLPLYFWGRVLAILRPAKEPKGAAPQEKESTSETYTAAMLDKIEGRTAEPDKEAAVTEPGRRAFLKRAGGIGLGLLVYSLLNPRQAGAAFFGSVPGPGTVAIKDSAGVVIDPAEKYPTSGYGITEIDDAGTTYYFGFVEKAGSWYVLKETDTTGDLSYLYATPANNPSITNFTDAWSAHATTLTYNRFDTAF</sequence>
<feature type="transmembrane region" description="Helical" evidence="1">
    <location>
        <begin position="93"/>
        <end position="114"/>
    </location>
</feature>
<feature type="transmembrane region" description="Helical" evidence="1">
    <location>
        <begin position="67"/>
        <end position="87"/>
    </location>
</feature>
<dbReference type="AlphaFoldDB" id="A0A0G1VHV2"/>
<reference evidence="2 3" key="1">
    <citation type="journal article" date="2015" name="Nature">
        <title>rRNA introns, odd ribosomes, and small enigmatic genomes across a large radiation of phyla.</title>
        <authorList>
            <person name="Brown C.T."/>
            <person name="Hug L.A."/>
            <person name="Thomas B.C."/>
            <person name="Sharon I."/>
            <person name="Castelle C.J."/>
            <person name="Singh A."/>
            <person name="Wilkins M.J."/>
            <person name="Williams K.H."/>
            <person name="Banfield J.F."/>
        </authorList>
    </citation>
    <scope>NUCLEOTIDE SEQUENCE [LARGE SCALE GENOMIC DNA]</scope>
</reference>
<feature type="transmembrane region" description="Helical" evidence="1">
    <location>
        <begin position="33"/>
        <end position="55"/>
    </location>
</feature>